<reference evidence="2" key="1">
    <citation type="submission" date="2016-12" db="EMBL/GenBank/DDBJ databases">
        <authorList>
            <person name="Rodrigo-Torres L."/>
            <person name="Arahal R.D."/>
            <person name="Lucena T."/>
        </authorList>
    </citation>
    <scope>NUCLEOTIDE SEQUENCE [LARGE SCALE GENOMIC DNA]</scope>
</reference>
<dbReference type="Proteomes" id="UP000184600">
    <property type="component" value="Unassembled WGS sequence"/>
</dbReference>
<gene>
    <name evidence="1" type="ORF">VQ7734_04565</name>
</gene>
<sequence>MSSVYARRSGTKRGYPVKASTTIQASEPVFLLAGFAVPLAGADDSAKFCGVSTFVVESSGVDGEMTVEVEHQQFALKNGGDIAPADVGEMAYFSDIYTVTKDSTAHPAAGTIAQLEGDWVWIIPAVA</sequence>
<name>A0A1M7Z1P4_9VIBR</name>
<dbReference type="RefSeq" id="WP_073586232.1">
    <property type="nucleotide sequence ID" value="NZ_AP024897.1"/>
</dbReference>
<protein>
    <recommendedName>
        <fullName evidence="3">DUF2190 family protein</fullName>
    </recommendedName>
</protein>
<evidence type="ECO:0000313" key="2">
    <source>
        <dbReference type="Proteomes" id="UP000184600"/>
    </source>
</evidence>
<organism evidence="1 2">
    <name type="scientific">Vibrio quintilis</name>
    <dbReference type="NCBI Taxonomy" id="1117707"/>
    <lineage>
        <taxon>Bacteria</taxon>
        <taxon>Pseudomonadati</taxon>
        <taxon>Pseudomonadota</taxon>
        <taxon>Gammaproteobacteria</taxon>
        <taxon>Vibrionales</taxon>
        <taxon>Vibrionaceae</taxon>
        <taxon>Vibrio</taxon>
    </lineage>
</organism>
<accession>A0A1M7Z1P4</accession>
<dbReference type="EMBL" id="FRFG01000078">
    <property type="protein sequence ID" value="SHO58793.1"/>
    <property type="molecule type" value="Genomic_DNA"/>
</dbReference>
<evidence type="ECO:0000313" key="1">
    <source>
        <dbReference type="EMBL" id="SHO58793.1"/>
    </source>
</evidence>
<evidence type="ECO:0008006" key="3">
    <source>
        <dbReference type="Google" id="ProtNLM"/>
    </source>
</evidence>
<dbReference type="OrthoDB" id="5905366at2"/>
<dbReference type="AlphaFoldDB" id="A0A1M7Z1P4"/>
<keyword evidence="2" id="KW-1185">Reference proteome</keyword>
<proteinExistence type="predicted"/>
<dbReference type="STRING" id="1117707.VQ7734_04565"/>